<protein>
    <submittedName>
        <fullName evidence="1">Uncharacterized protein</fullName>
    </submittedName>
</protein>
<comment type="caution">
    <text evidence="1">The sequence shown here is derived from an EMBL/GenBank/DDBJ whole genome shotgun (WGS) entry which is preliminary data.</text>
</comment>
<dbReference type="Proteomes" id="UP000499080">
    <property type="component" value="Unassembled WGS sequence"/>
</dbReference>
<organism evidence="1 2">
    <name type="scientific">Araneus ventricosus</name>
    <name type="common">Orbweaver spider</name>
    <name type="synonym">Epeira ventricosa</name>
    <dbReference type="NCBI Taxonomy" id="182803"/>
    <lineage>
        <taxon>Eukaryota</taxon>
        <taxon>Metazoa</taxon>
        <taxon>Ecdysozoa</taxon>
        <taxon>Arthropoda</taxon>
        <taxon>Chelicerata</taxon>
        <taxon>Arachnida</taxon>
        <taxon>Araneae</taxon>
        <taxon>Araneomorphae</taxon>
        <taxon>Entelegynae</taxon>
        <taxon>Araneoidea</taxon>
        <taxon>Araneidae</taxon>
        <taxon>Araneus</taxon>
    </lineage>
</organism>
<proteinExistence type="predicted"/>
<gene>
    <name evidence="1" type="ORF">AVEN_167038_1</name>
</gene>
<evidence type="ECO:0000313" key="1">
    <source>
        <dbReference type="EMBL" id="GBN88172.1"/>
    </source>
</evidence>
<evidence type="ECO:0000313" key="2">
    <source>
        <dbReference type="Proteomes" id="UP000499080"/>
    </source>
</evidence>
<dbReference type="EMBL" id="BGPR01022151">
    <property type="protein sequence ID" value="GBN88172.1"/>
    <property type="molecule type" value="Genomic_DNA"/>
</dbReference>
<dbReference type="OrthoDB" id="10416924at2759"/>
<dbReference type="AlphaFoldDB" id="A0A4Y2SIY6"/>
<accession>A0A4Y2SIY6</accession>
<sequence length="215" mass="25919">MSDMSELDKKHMLCDLLGSYLGSQWKWDFESKWDIPKAANICKNWPNWKYVEELYTDSYDETKLLQRSRWPKSEFNYERYQFIKWVKCLLIGKIDFEEFTTGLYAFDCVVFYLTDLQWHQYAVRYVGKKLFPNDKELASILENHDNDKWDGYIIAAYVLKWIYDIEIIELDQKLKNMCMDEFIYDTIEDAKRKSKQVKTDLAKTSAIFHNKPINK</sequence>
<keyword evidence="2" id="KW-1185">Reference proteome</keyword>
<name>A0A4Y2SIY6_ARAVE</name>
<reference evidence="1 2" key="1">
    <citation type="journal article" date="2019" name="Sci. Rep.">
        <title>Orb-weaving spider Araneus ventricosus genome elucidates the spidroin gene catalogue.</title>
        <authorList>
            <person name="Kono N."/>
            <person name="Nakamura H."/>
            <person name="Ohtoshi R."/>
            <person name="Moran D.A.P."/>
            <person name="Shinohara A."/>
            <person name="Yoshida Y."/>
            <person name="Fujiwara M."/>
            <person name="Mori M."/>
            <person name="Tomita M."/>
            <person name="Arakawa K."/>
        </authorList>
    </citation>
    <scope>NUCLEOTIDE SEQUENCE [LARGE SCALE GENOMIC DNA]</scope>
</reference>